<evidence type="ECO:0000256" key="1">
    <source>
        <dbReference type="ARBA" id="ARBA00006270"/>
    </source>
</evidence>
<sequence length="219" mass="25118">MNSKQIFKLIVVGNSGVGKSCIILRYLDDEFNLGYEATIGVEFGSVPIELMGKSVVLQIWDTAGQETYRSITKPYFRRAVGALIVYDITDRNSFNSVMDWLEDVQLNASPNTFITIVGNKRDLESKRQVSYEEGVKFAKENGFLFFETSAQSSYNIEKIFEETANKIYQQIQKGDIQLSFDEQKITINEYSESEEEKLYIKNFDDELKKKSLGVVKFQL</sequence>
<comment type="caution">
    <text evidence="2">The sequence shown here is derived from an EMBL/GenBank/DDBJ whole genome shotgun (WGS) entry which is preliminary data.</text>
</comment>
<dbReference type="PRINTS" id="PR00449">
    <property type="entry name" value="RASTRNSFRMNG"/>
</dbReference>
<dbReference type="SMART" id="SM00175">
    <property type="entry name" value="RAB"/>
    <property type="match status" value="1"/>
</dbReference>
<dbReference type="Pfam" id="PF00071">
    <property type="entry name" value="Ras"/>
    <property type="match status" value="1"/>
</dbReference>
<dbReference type="PROSITE" id="PS51419">
    <property type="entry name" value="RAB"/>
    <property type="match status" value="1"/>
</dbReference>
<reference evidence="2" key="1">
    <citation type="submission" date="2022-08" db="EMBL/GenBank/DDBJ databases">
        <title>Novel sulfate-reducing endosymbionts in the free-living metamonad Anaeramoeba.</title>
        <authorList>
            <person name="Jerlstrom-Hultqvist J."/>
            <person name="Cepicka I."/>
            <person name="Gallot-Lavallee L."/>
            <person name="Salas-Leiva D."/>
            <person name="Curtis B.A."/>
            <person name="Zahonova K."/>
            <person name="Pipaliya S."/>
            <person name="Dacks J."/>
            <person name="Roger A.J."/>
        </authorList>
    </citation>
    <scope>NUCLEOTIDE SEQUENCE</scope>
    <source>
        <strain evidence="2">Schooner1</strain>
    </source>
</reference>
<organism evidence="2 3">
    <name type="scientific">Anaeramoeba flamelloides</name>
    <dbReference type="NCBI Taxonomy" id="1746091"/>
    <lineage>
        <taxon>Eukaryota</taxon>
        <taxon>Metamonada</taxon>
        <taxon>Anaeramoebidae</taxon>
        <taxon>Anaeramoeba</taxon>
    </lineage>
</organism>
<gene>
    <name evidence="2" type="ORF">M0813_26912</name>
</gene>
<evidence type="ECO:0000313" key="2">
    <source>
        <dbReference type="EMBL" id="KAJ6237354.1"/>
    </source>
</evidence>
<evidence type="ECO:0000313" key="3">
    <source>
        <dbReference type="Proteomes" id="UP001150062"/>
    </source>
</evidence>
<dbReference type="SMART" id="SM00173">
    <property type="entry name" value="RAS"/>
    <property type="match status" value="1"/>
</dbReference>
<dbReference type="InterPro" id="IPR027417">
    <property type="entry name" value="P-loop_NTPase"/>
</dbReference>
<dbReference type="SUPFAM" id="SSF52540">
    <property type="entry name" value="P-loop containing nucleoside triphosphate hydrolases"/>
    <property type="match status" value="1"/>
</dbReference>
<keyword evidence="3" id="KW-1185">Reference proteome</keyword>
<dbReference type="InterPro" id="IPR005225">
    <property type="entry name" value="Small_GTP-bd"/>
</dbReference>
<proteinExistence type="inferred from homology"/>
<dbReference type="InterPro" id="IPR001806">
    <property type="entry name" value="Small_GTPase"/>
</dbReference>
<accession>A0ABQ8XYA5</accession>
<protein>
    <submittedName>
        <fullName evidence="2">Rab2a</fullName>
    </submittedName>
</protein>
<dbReference type="EMBL" id="JAOAOG010000239">
    <property type="protein sequence ID" value="KAJ6237354.1"/>
    <property type="molecule type" value="Genomic_DNA"/>
</dbReference>
<dbReference type="Proteomes" id="UP001150062">
    <property type="component" value="Unassembled WGS sequence"/>
</dbReference>
<dbReference type="Gene3D" id="3.40.50.300">
    <property type="entry name" value="P-loop containing nucleotide triphosphate hydrolases"/>
    <property type="match status" value="1"/>
</dbReference>
<dbReference type="PROSITE" id="PS51421">
    <property type="entry name" value="RAS"/>
    <property type="match status" value="1"/>
</dbReference>
<dbReference type="SMART" id="SM00174">
    <property type="entry name" value="RHO"/>
    <property type="match status" value="1"/>
</dbReference>
<name>A0ABQ8XYA5_9EUKA</name>
<dbReference type="SMART" id="SM00176">
    <property type="entry name" value="RAN"/>
    <property type="match status" value="1"/>
</dbReference>
<dbReference type="PROSITE" id="PS51420">
    <property type="entry name" value="RHO"/>
    <property type="match status" value="1"/>
</dbReference>
<dbReference type="PANTHER" id="PTHR47979">
    <property type="entry name" value="DRAB11-RELATED"/>
    <property type="match status" value="1"/>
</dbReference>
<comment type="similarity">
    <text evidence="1">Belongs to the small GTPase superfamily. Rab family.</text>
</comment>
<dbReference type="InterPro" id="IPR050209">
    <property type="entry name" value="Rab_GTPases_membrane_traffic"/>
</dbReference>
<dbReference type="NCBIfam" id="TIGR00231">
    <property type="entry name" value="small_GTP"/>
    <property type="match status" value="1"/>
</dbReference>
<dbReference type="CDD" id="cd00154">
    <property type="entry name" value="Rab"/>
    <property type="match status" value="1"/>
</dbReference>